<dbReference type="InterPro" id="IPR045738">
    <property type="entry name" value="DUF6088"/>
</dbReference>
<reference evidence="1 2" key="1">
    <citation type="journal article" date="2020" name="ISME J.">
        <title>Comparative genomics reveals insights into cyanobacterial evolution and habitat adaptation.</title>
        <authorList>
            <person name="Chen M.Y."/>
            <person name="Teng W.K."/>
            <person name="Zhao L."/>
            <person name="Hu C.X."/>
            <person name="Zhou Y.K."/>
            <person name="Han B.P."/>
            <person name="Song L.R."/>
            <person name="Shu W.S."/>
        </authorList>
    </citation>
    <scope>NUCLEOTIDE SEQUENCE [LARGE SCALE GENOMIC DNA]</scope>
    <source>
        <strain evidence="1 2">FACHB-196</strain>
    </source>
</reference>
<dbReference type="RefSeq" id="WP_190711515.1">
    <property type="nucleotide sequence ID" value="NZ_JACJST010000001.1"/>
</dbReference>
<accession>A0ABR8FBW5</accession>
<name>A0ABR8FBW5_9NOST</name>
<gene>
    <name evidence="1" type="ORF">H6G59_02115</name>
</gene>
<dbReference type="Pfam" id="PF19570">
    <property type="entry name" value="DUF6088"/>
    <property type="match status" value="1"/>
</dbReference>
<evidence type="ECO:0000313" key="2">
    <source>
        <dbReference type="Proteomes" id="UP000640531"/>
    </source>
</evidence>
<evidence type="ECO:0000313" key="1">
    <source>
        <dbReference type="EMBL" id="MBD2566707.1"/>
    </source>
</evidence>
<sequence length="137" mass="15426">MKKPKSVQDRIACRIANSKREVFVRKDFEDIANYDQVGRSLRMLEAKGKIIKIGYGLYAKAAISPLSNRIIPRKGLRDLAIEALKKLNVEVVPSSYDQAYNEGRTTQIPTGRVVGVKGRVTRKIGYAGKYVTFEYTT</sequence>
<comment type="caution">
    <text evidence="1">The sequence shown here is derived from an EMBL/GenBank/DDBJ whole genome shotgun (WGS) entry which is preliminary data.</text>
</comment>
<protein>
    <recommendedName>
        <fullName evidence="3">S-adenosylhomocysteine hydrolase</fullName>
    </recommendedName>
</protein>
<dbReference type="Proteomes" id="UP000640531">
    <property type="component" value="Unassembled WGS sequence"/>
</dbReference>
<organism evidence="1 2">
    <name type="scientific">Anabaena lutea FACHB-196</name>
    <dbReference type="NCBI Taxonomy" id="2692881"/>
    <lineage>
        <taxon>Bacteria</taxon>
        <taxon>Bacillati</taxon>
        <taxon>Cyanobacteriota</taxon>
        <taxon>Cyanophyceae</taxon>
        <taxon>Nostocales</taxon>
        <taxon>Nostocaceae</taxon>
        <taxon>Anabaena</taxon>
    </lineage>
</organism>
<evidence type="ECO:0008006" key="3">
    <source>
        <dbReference type="Google" id="ProtNLM"/>
    </source>
</evidence>
<proteinExistence type="predicted"/>
<dbReference type="EMBL" id="JACJST010000001">
    <property type="protein sequence ID" value="MBD2566707.1"/>
    <property type="molecule type" value="Genomic_DNA"/>
</dbReference>
<keyword evidence="2" id="KW-1185">Reference proteome</keyword>